<proteinExistence type="predicted"/>
<sequence>MGLLDRLFRNAVQHTEQPSIRFGRYTDSYKAPSRYDAWDRAQDLFEDEQFLESYKHFLLYLRDDEEDNVHWKEVPGGLEFELYQGSKKLTGKATPHKIRVQAPVVKAESFNIGVLRRLLEQNFDLKYCRFTLDPEGNIVIVFDTYTLDGSPYKLYYALREAAIKADKQDDLLIEEFRNLQPVEITHLKELPQEEKEAKYRYIKQAIGGVMQEVEHGALDCKRYASSYGYLLLDLIFRLDYLIKPEGFMMETLEQLHRKYYENGGKNTAGKNEDLCKGLKALAERPAEDFYREMYRGCSTFGITHTVNHDRVVSIINGELYHMDWYLENGHERMAMAIPGYIVGFCLFNYAVPKPDRDLFHLYYQITEPAYFGDLGFTVKYLDDSTQQPDKRAIRRAISKIVDENKGSFPNFSFPTGSLDFSSLPRFARSYLTIMKSLNLVKAL</sequence>
<dbReference type="Gene3D" id="3.30.1460.10">
    <property type="match status" value="1"/>
</dbReference>
<organism evidence="1 2">
    <name type="scientific">Phaeodactylibacter xiamenensis</name>
    <dbReference type="NCBI Taxonomy" id="1524460"/>
    <lineage>
        <taxon>Bacteria</taxon>
        <taxon>Pseudomonadati</taxon>
        <taxon>Bacteroidota</taxon>
        <taxon>Saprospiria</taxon>
        <taxon>Saprospirales</taxon>
        <taxon>Haliscomenobacteraceae</taxon>
        <taxon>Phaeodactylibacter</taxon>
    </lineage>
</organism>
<reference evidence="1 2" key="1">
    <citation type="journal article" date="2014" name="Int. J. Syst. Evol. Microbiol.">
        <title>Phaeodactylibacter xiamenensis gen. nov., sp. nov., a member of the family Saprospiraceae isolated from the marine alga Phaeodactylum tricornutum.</title>
        <authorList>
            <person name="Chen Z.Jr."/>
            <person name="Lei X."/>
            <person name="Lai Q."/>
            <person name="Li Y."/>
            <person name="Zhang B."/>
            <person name="Zhang J."/>
            <person name="Zhang H."/>
            <person name="Yang L."/>
            <person name="Zheng W."/>
            <person name="Tian Y."/>
            <person name="Yu Z."/>
            <person name="Xu H.Jr."/>
            <person name="Zheng T."/>
        </authorList>
    </citation>
    <scope>NUCLEOTIDE SEQUENCE [LARGE SCALE GENOMIC DNA]</scope>
    <source>
        <strain evidence="1 2">KD52</strain>
    </source>
</reference>
<dbReference type="SUPFAM" id="SSF69635">
    <property type="entry name" value="Type III secretory system chaperone-like"/>
    <property type="match status" value="1"/>
</dbReference>
<evidence type="ECO:0000313" key="1">
    <source>
        <dbReference type="EMBL" id="KGE87097.1"/>
    </source>
</evidence>
<gene>
    <name evidence="1" type="ORF">IX84_15630</name>
</gene>
<evidence type="ECO:0000313" key="2">
    <source>
        <dbReference type="Proteomes" id="UP000029736"/>
    </source>
</evidence>
<dbReference type="EMBL" id="JPOS01000038">
    <property type="protein sequence ID" value="KGE87097.1"/>
    <property type="molecule type" value="Genomic_DNA"/>
</dbReference>
<accession>A0A098S7N4</accession>
<comment type="caution">
    <text evidence="1">The sequence shown here is derived from an EMBL/GenBank/DDBJ whole genome shotgun (WGS) entry which is preliminary data.</text>
</comment>
<protein>
    <submittedName>
        <fullName evidence="1">Uncharacterized protein</fullName>
    </submittedName>
</protein>
<dbReference type="AlphaFoldDB" id="A0A098S7N4"/>
<keyword evidence="2" id="KW-1185">Reference proteome</keyword>
<name>A0A098S7N4_9BACT</name>
<dbReference type="Proteomes" id="UP000029736">
    <property type="component" value="Unassembled WGS sequence"/>
</dbReference>
<dbReference type="OrthoDB" id="1489794at2"/>
<dbReference type="RefSeq" id="WP_044222421.1">
    <property type="nucleotide sequence ID" value="NZ_JBKAGJ010000015.1"/>
</dbReference>